<name>A0A561SSC2_9PSEU</name>
<evidence type="ECO:0000259" key="1">
    <source>
        <dbReference type="Pfam" id="PF02374"/>
    </source>
</evidence>
<dbReference type="AlphaFoldDB" id="A0A561SSC2"/>
<evidence type="ECO:0000313" key="2">
    <source>
        <dbReference type="EMBL" id="TWF77751.1"/>
    </source>
</evidence>
<dbReference type="InterPro" id="IPR027417">
    <property type="entry name" value="P-loop_NTPase"/>
</dbReference>
<dbReference type="GO" id="GO:0016887">
    <property type="term" value="F:ATP hydrolysis activity"/>
    <property type="evidence" value="ECO:0007669"/>
    <property type="project" value="InterPro"/>
</dbReference>
<dbReference type="GO" id="GO:0005524">
    <property type="term" value="F:ATP binding"/>
    <property type="evidence" value="ECO:0007669"/>
    <property type="project" value="UniProtKB-KW"/>
</dbReference>
<accession>A0A561SSC2</accession>
<keyword evidence="2" id="KW-0547">Nucleotide-binding</keyword>
<evidence type="ECO:0000313" key="3">
    <source>
        <dbReference type="Proteomes" id="UP000321261"/>
    </source>
</evidence>
<dbReference type="InterPro" id="IPR016300">
    <property type="entry name" value="ATPase_ArsA/GET3"/>
</dbReference>
<comment type="caution">
    <text evidence="2">The sequence shown here is derived from an EMBL/GenBank/DDBJ whole genome shotgun (WGS) entry which is preliminary data.</text>
</comment>
<dbReference type="CDD" id="cd02035">
    <property type="entry name" value="ArsA"/>
    <property type="match status" value="1"/>
</dbReference>
<reference evidence="2 3" key="1">
    <citation type="submission" date="2019-06" db="EMBL/GenBank/DDBJ databases">
        <title>Sequencing the genomes of 1000 actinobacteria strains.</title>
        <authorList>
            <person name="Klenk H.-P."/>
        </authorList>
    </citation>
    <scope>NUCLEOTIDE SEQUENCE [LARGE SCALE GENOMIC DNA]</scope>
    <source>
        <strain evidence="2 3">DSM 45671</strain>
    </source>
</reference>
<feature type="domain" description="ArsA/GET3 Anion-transporting ATPase-like" evidence="1">
    <location>
        <begin position="20"/>
        <end position="289"/>
    </location>
</feature>
<dbReference type="SUPFAM" id="SSF52540">
    <property type="entry name" value="P-loop containing nucleoside triphosphate hydrolases"/>
    <property type="match status" value="1"/>
</dbReference>
<dbReference type="PANTHER" id="PTHR10803">
    <property type="entry name" value="ARSENICAL PUMP-DRIVING ATPASE ARSENITE-TRANSLOCATING ATPASE"/>
    <property type="match status" value="1"/>
</dbReference>
<organism evidence="2 3">
    <name type="scientific">Pseudonocardia hierapolitana</name>
    <dbReference type="NCBI Taxonomy" id="1128676"/>
    <lineage>
        <taxon>Bacteria</taxon>
        <taxon>Bacillati</taxon>
        <taxon>Actinomycetota</taxon>
        <taxon>Actinomycetes</taxon>
        <taxon>Pseudonocardiales</taxon>
        <taxon>Pseudonocardiaceae</taxon>
        <taxon>Pseudonocardia</taxon>
    </lineage>
</organism>
<dbReference type="PANTHER" id="PTHR10803:SF26">
    <property type="entry name" value="ANION TRANSPORTER ATPASE-RELATED"/>
    <property type="match status" value="1"/>
</dbReference>
<dbReference type="Gene3D" id="3.40.50.300">
    <property type="entry name" value="P-loop containing nucleotide triphosphate hydrolases"/>
    <property type="match status" value="1"/>
</dbReference>
<proteinExistence type="predicted"/>
<dbReference type="InterPro" id="IPR025723">
    <property type="entry name" value="ArsA/GET3_ATPase-like"/>
</dbReference>
<dbReference type="Pfam" id="PF02374">
    <property type="entry name" value="ArsA_ATPase"/>
    <property type="match status" value="1"/>
</dbReference>
<keyword evidence="3" id="KW-1185">Reference proteome</keyword>
<sequence length="383" mass="40842">MSPRPVPELDIDTMLDDPDTRIVVCCGSGGVGKTTTSAALAIRAAERGRRTVVLTIDPARRLAQALGMQALGNEPGLVTGARGELHAMMLDMRRTFDEMVHAHAEPERAEAIIANPFYQTISSSFSGTQEYMAMEKLGQLAATGEWDLIVVDTPPSRSALDFLDAPQRMSTFLDGRMIRLLSAPARASGRGLRKLVGAGFSLFAKGVSTILGGQMLADASAFVQAFDTMFGGFRERASATYALLRSPGTAFLVVAAPEPDALREAAYFVDRLAEDDMPLAGLVLNRTHPVLADLSATKARAAAEGLRSTPLAAAVLRLHADRVDLADREERLLSRFTGAHPGVAVARVPAIAGDIADLDGLREVGERLADSTQSHAQPLRSAR</sequence>
<dbReference type="Proteomes" id="UP000321261">
    <property type="component" value="Unassembled WGS sequence"/>
</dbReference>
<dbReference type="EMBL" id="VIWU01000001">
    <property type="protein sequence ID" value="TWF77751.1"/>
    <property type="molecule type" value="Genomic_DNA"/>
</dbReference>
<keyword evidence="2" id="KW-0067">ATP-binding</keyword>
<gene>
    <name evidence="2" type="ORF">FHX44_113665</name>
</gene>
<protein>
    <submittedName>
        <fullName evidence="2">Arsenite efflux ATP-binding protein ArsA</fullName>
    </submittedName>
</protein>